<keyword evidence="1" id="KW-0472">Membrane</keyword>
<gene>
    <name evidence="3" type="ORF">JOC48_004088</name>
</gene>
<keyword evidence="1" id="KW-1133">Transmembrane helix</keyword>
<dbReference type="PROSITE" id="PS50106">
    <property type="entry name" value="PDZ"/>
    <property type="match status" value="1"/>
</dbReference>
<feature type="transmembrane region" description="Helical" evidence="1">
    <location>
        <begin position="102"/>
        <end position="120"/>
    </location>
</feature>
<sequence>MEAWLLEFIKGLGKVFLHPLLYWFLILGLLASLARIKRERHFFGTKIYSAFQEAKYTWPITIVSCLVLSCLAIGLGVMFSFPVMVLLSLVTIIFTLTKRFSWLSSAYTMGFTFLLLLILPDLLEGRLPSYWTDGLRNVDPVSFTIILGLLIIIEAILMIRINKKETFPELVKGNRGKWIGQHRLKKIAVVPFFALIPVGEIVPFSSWWPIFQIDGDRFGIILLPFLIGFEQVVKGAAPLKATRNLGQSLLILGLLTTGTAIAGYYLTILTLISVAIAIIGREFISFRFRSKDQQNKPFFSPSPTGMLVLGVIPVSPADKLSLSPGEIIIKVNGKSVSNEQQFYEALQVNSAYCKLDVRDERGELRFVQRAMYQGEHHELGIIFAEGSYRFKDHKMNMKQKKSG</sequence>
<dbReference type="Pfam" id="PF17820">
    <property type="entry name" value="PDZ_6"/>
    <property type="match status" value="1"/>
</dbReference>
<name>A0ABS2N5W8_9BACI</name>
<dbReference type="Proteomes" id="UP001296943">
    <property type="component" value="Unassembled WGS sequence"/>
</dbReference>
<dbReference type="SMART" id="SM00228">
    <property type="entry name" value="PDZ"/>
    <property type="match status" value="1"/>
</dbReference>
<evidence type="ECO:0000259" key="2">
    <source>
        <dbReference type="PROSITE" id="PS50106"/>
    </source>
</evidence>
<dbReference type="Gene3D" id="2.30.42.10">
    <property type="match status" value="1"/>
</dbReference>
<dbReference type="InterPro" id="IPR036034">
    <property type="entry name" value="PDZ_sf"/>
</dbReference>
<evidence type="ECO:0000313" key="4">
    <source>
        <dbReference type="Proteomes" id="UP001296943"/>
    </source>
</evidence>
<dbReference type="InterPro" id="IPR041489">
    <property type="entry name" value="PDZ_6"/>
</dbReference>
<dbReference type="SUPFAM" id="SSF50156">
    <property type="entry name" value="PDZ domain-like"/>
    <property type="match status" value="1"/>
</dbReference>
<feature type="transmembrane region" description="Helical" evidence="1">
    <location>
        <begin position="187"/>
        <end position="206"/>
    </location>
</feature>
<proteinExistence type="predicted"/>
<feature type="transmembrane region" description="Helical" evidence="1">
    <location>
        <begin position="20"/>
        <end position="36"/>
    </location>
</feature>
<accession>A0ABS2N5W8</accession>
<comment type="caution">
    <text evidence="3">The sequence shown here is derived from an EMBL/GenBank/DDBJ whole genome shotgun (WGS) entry which is preliminary data.</text>
</comment>
<reference evidence="3 4" key="1">
    <citation type="submission" date="2021-01" db="EMBL/GenBank/DDBJ databases">
        <title>Genomic Encyclopedia of Type Strains, Phase IV (KMG-IV): sequencing the most valuable type-strain genomes for metagenomic binning, comparative biology and taxonomic classification.</title>
        <authorList>
            <person name="Goeker M."/>
        </authorList>
    </citation>
    <scope>NUCLEOTIDE SEQUENCE [LARGE SCALE GENOMIC DNA]</scope>
    <source>
        <strain evidence="3 4">DSM 23711</strain>
    </source>
</reference>
<evidence type="ECO:0000313" key="3">
    <source>
        <dbReference type="EMBL" id="MBM7573524.1"/>
    </source>
</evidence>
<protein>
    <recommendedName>
        <fullName evidence="2">PDZ domain-containing protein</fullName>
    </recommendedName>
</protein>
<organism evidence="3 4">
    <name type="scientific">Aquibacillus albus</name>
    <dbReference type="NCBI Taxonomy" id="1168171"/>
    <lineage>
        <taxon>Bacteria</taxon>
        <taxon>Bacillati</taxon>
        <taxon>Bacillota</taxon>
        <taxon>Bacilli</taxon>
        <taxon>Bacillales</taxon>
        <taxon>Bacillaceae</taxon>
        <taxon>Aquibacillus</taxon>
    </lineage>
</organism>
<keyword evidence="1" id="KW-0812">Transmembrane</keyword>
<feature type="transmembrane region" description="Helical" evidence="1">
    <location>
        <begin position="140"/>
        <end position="159"/>
    </location>
</feature>
<feature type="transmembrane region" description="Helical" evidence="1">
    <location>
        <begin position="56"/>
        <end position="75"/>
    </location>
</feature>
<feature type="transmembrane region" description="Helical" evidence="1">
    <location>
        <begin position="249"/>
        <end position="279"/>
    </location>
</feature>
<feature type="transmembrane region" description="Helical" evidence="1">
    <location>
        <begin position="81"/>
        <end position="97"/>
    </location>
</feature>
<dbReference type="EMBL" id="JAFBDR010000036">
    <property type="protein sequence ID" value="MBM7573524.1"/>
    <property type="molecule type" value="Genomic_DNA"/>
</dbReference>
<dbReference type="RefSeq" id="WP_204502162.1">
    <property type="nucleotide sequence ID" value="NZ_JAFBDR010000036.1"/>
</dbReference>
<evidence type="ECO:0000256" key="1">
    <source>
        <dbReference type="SAM" id="Phobius"/>
    </source>
</evidence>
<feature type="domain" description="PDZ" evidence="2">
    <location>
        <begin position="271"/>
        <end position="338"/>
    </location>
</feature>
<dbReference type="InterPro" id="IPR001478">
    <property type="entry name" value="PDZ"/>
</dbReference>
<keyword evidence="4" id="KW-1185">Reference proteome</keyword>